<evidence type="ECO:0000313" key="18">
    <source>
        <dbReference type="EMBL" id="QIE56327.1"/>
    </source>
</evidence>
<dbReference type="Proteomes" id="UP000503336">
    <property type="component" value="Chromosome"/>
</dbReference>
<dbReference type="KEGG" id="hdh:G5B40_13145"/>
<evidence type="ECO:0000256" key="11">
    <source>
        <dbReference type="ARBA" id="ARBA00023235"/>
    </source>
</evidence>
<accession>A0A7L5C0N9</accession>
<keyword evidence="10" id="KW-0576">Peroxisome</keyword>
<evidence type="ECO:0000256" key="5">
    <source>
        <dbReference type="ARBA" id="ARBA00022832"/>
    </source>
</evidence>
<evidence type="ECO:0000259" key="16">
    <source>
        <dbReference type="Pfam" id="PF00725"/>
    </source>
</evidence>
<dbReference type="CDD" id="cd06558">
    <property type="entry name" value="crotonase-like"/>
    <property type="match status" value="1"/>
</dbReference>
<dbReference type="AlphaFoldDB" id="A0A7L5C0N9"/>
<comment type="similarity">
    <text evidence="15">Belongs to the enoyl-CoA hydratase/isomerase family.</text>
</comment>
<evidence type="ECO:0000256" key="2">
    <source>
        <dbReference type="ARBA" id="ARBA00005005"/>
    </source>
</evidence>
<dbReference type="InterPro" id="IPR008927">
    <property type="entry name" value="6-PGluconate_DH-like_C_sf"/>
</dbReference>
<dbReference type="Pfam" id="PF00725">
    <property type="entry name" value="3HCDH"/>
    <property type="match status" value="1"/>
</dbReference>
<comment type="subcellular location">
    <subcellularLocation>
        <location evidence="1">Peroxisome</location>
    </subcellularLocation>
</comment>
<keyword evidence="8" id="KW-0520">NAD</keyword>
<evidence type="ECO:0008006" key="20">
    <source>
        <dbReference type="Google" id="ProtNLM"/>
    </source>
</evidence>
<dbReference type="Pfam" id="PF02737">
    <property type="entry name" value="3HCDH_N"/>
    <property type="match status" value="1"/>
</dbReference>
<evidence type="ECO:0000256" key="9">
    <source>
        <dbReference type="ARBA" id="ARBA00023098"/>
    </source>
</evidence>
<dbReference type="Pfam" id="PF00378">
    <property type="entry name" value="ECH_1"/>
    <property type="match status" value="1"/>
</dbReference>
<evidence type="ECO:0000256" key="7">
    <source>
        <dbReference type="ARBA" id="ARBA00023002"/>
    </source>
</evidence>
<dbReference type="RefSeq" id="WP_165099419.1">
    <property type="nucleotide sequence ID" value="NZ_CP049056.1"/>
</dbReference>
<dbReference type="GO" id="GO:0006635">
    <property type="term" value="P:fatty acid beta-oxidation"/>
    <property type="evidence" value="ECO:0007669"/>
    <property type="project" value="UniProtKB-UniPathway"/>
</dbReference>
<protein>
    <recommendedName>
        <fullName evidence="20">3-hydroxyacyl-CoA dehydrogenase</fullName>
    </recommendedName>
</protein>
<sequence length="694" mass="73352">MSDSPVSVAIDGDLAIVTVDNPPVNALAHAVREGLSEAVKTVEAADVGAAVLVCAGRTFIAGADIREFDMAPKAPHLTEVVGQIEMCSKPWIAAIHGTALGGGLETALGCHYRVAAATAKMGLPEVHLGILPGAGGTQRLPRIVGAAAAVEMITTGVPVSAARAKEMGLVAKVVEGDLTEGAKEFARSVIGVTPPRIDRAPAAPAPSDAEWAAMRAKVEKAAKGQISPLGCFDSIRNAFRLDLDAGLEAEREGFMVLKDSDQSKALRHAFFAERAVAKPKVIAGAKPREIARVAVVGGGLMGSGIATSLLQAGLEVTMIEMSADAAEAGRARVETNLDSAVKRGRLSAEGKAKLMAALTPAADYGAAAGADLAVEAVFEDMEVKRKVFGALDEAMGAEAILATNTSYLNPNEIAAGLRNPARVVGMHFFSPAHVMRLVEVVQAAETSPEVLATAFALAKKMRKVAALSGVCDGFIGNRMLSAYRRVCDYMMEDMRAIEPIDQAIRDFGMPMGPFQLMDLAGLQIGWANRKRLAPTRDPKVRYVTVADRLCEAGRFGQKTGAGWYRYEKGARTPLSDPFTQDAIEKAAEEAGREKRDFDAETIRRRAMAVLINEGAQILDEGIAARPLDIDMVKIFGYGFPRWRGGPMMHADITGVDKVLADMEAVAADDPGSWTVSPLLRKVAKSGEGFAKLNG</sequence>
<dbReference type="Gene3D" id="1.10.1040.50">
    <property type="match status" value="1"/>
</dbReference>
<dbReference type="UniPathway" id="UPA00659"/>
<comment type="subunit">
    <text evidence="4">Monomer.</text>
</comment>
<keyword evidence="5" id="KW-0276">Fatty acid metabolism</keyword>
<dbReference type="InterPro" id="IPR036291">
    <property type="entry name" value="NAD(P)-bd_dom_sf"/>
</dbReference>
<keyword evidence="12" id="KW-0456">Lyase</keyword>
<evidence type="ECO:0000256" key="12">
    <source>
        <dbReference type="ARBA" id="ARBA00023239"/>
    </source>
</evidence>
<dbReference type="InterPro" id="IPR018376">
    <property type="entry name" value="Enoyl-CoA_hyd/isom_CS"/>
</dbReference>
<evidence type="ECO:0000256" key="10">
    <source>
        <dbReference type="ARBA" id="ARBA00023140"/>
    </source>
</evidence>
<dbReference type="SUPFAM" id="SSF52096">
    <property type="entry name" value="ClpP/crotonase"/>
    <property type="match status" value="1"/>
</dbReference>
<dbReference type="InterPro" id="IPR006176">
    <property type="entry name" value="3-OHacyl-CoA_DH_NAD-bd"/>
</dbReference>
<feature type="domain" description="3-hydroxyacyl-CoA dehydrogenase NAD binding" evidence="17">
    <location>
        <begin position="293"/>
        <end position="465"/>
    </location>
</feature>
<feature type="domain" description="3-hydroxyacyl-CoA dehydrogenase C-terminal" evidence="16">
    <location>
        <begin position="473"/>
        <end position="566"/>
    </location>
</feature>
<evidence type="ECO:0000256" key="1">
    <source>
        <dbReference type="ARBA" id="ARBA00004275"/>
    </source>
</evidence>
<keyword evidence="13" id="KW-0511">Multifunctional enzyme</keyword>
<dbReference type="FunFam" id="3.40.50.720:FF:000009">
    <property type="entry name" value="Fatty oxidation complex, alpha subunit"/>
    <property type="match status" value="1"/>
</dbReference>
<evidence type="ECO:0000256" key="3">
    <source>
        <dbReference type="ARBA" id="ARBA00008750"/>
    </source>
</evidence>
<dbReference type="GO" id="GO:0004300">
    <property type="term" value="F:enoyl-CoA hydratase activity"/>
    <property type="evidence" value="ECO:0007669"/>
    <property type="project" value="UniProtKB-ARBA"/>
</dbReference>
<keyword evidence="11" id="KW-0413">Isomerase</keyword>
<keyword evidence="7" id="KW-0560">Oxidoreductase</keyword>
<dbReference type="InterPro" id="IPR001753">
    <property type="entry name" value="Enoyl-CoA_hydra/iso"/>
</dbReference>
<dbReference type="Gene3D" id="3.90.226.10">
    <property type="entry name" value="2-enoyl-CoA Hydratase, Chain A, domain 1"/>
    <property type="match status" value="1"/>
</dbReference>
<comment type="pathway">
    <text evidence="2">Lipid metabolism; fatty acid beta-oxidation.</text>
</comment>
<dbReference type="PANTHER" id="PTHR23309">
    <property type="entry name" value="3-HYDROXYACYL-COA DEHYROGENASE"/>
    <property type="match status" value="1"/>
</dbReference>
<name>A0A7L5C0N9_9RHOB</name>
<dbReference type="PROSITE" id="PS00166">
    <property type="entry name" value="ENOYL_COA_HYDRATASE"/>
    <property type="match status" value="1"/>
</dbReference>
<organism evidence="18 19">
    <name type="scientific">Pikeienuella piscinae</name>
    <dbReference type="NCBI Taxonomy" id="2748098"/>
    <lineage>
        <taxon>Bacteria</taxon>
        <taxon>Pseudomonadati</taxon>
        <taxon>Pseudomonadota</taxon>
        <taxon>Alphaproteobacteria</taxon>
        <taxon>Rhodobacterales</taxon>
        <taxon>Paracoccaceae</taxon>
        <taxon>Pikeienuella</taxon>
    </lineage>
</organism>
<evidence type="ECO:0000256" key="4">
    <source>
        <dbReference type="ARBA" id="ARBA00011245"/>
    </source>
</evidence>
<dbReference type="SUPFAM" id="SSF48179">
    <property type="entry name" value="6-phosphogluconate dehydrogenase C-terminal domain-like"/>
    <property type="match status" value="2"/>
</dbReference>
<gene>
    <name evidence="18" type="ORF">G5B40_13145</name>
</gene>
<comment type="similarity">
    <text evidence="3">In the N-terminal section; belongs to the enoyl-CoA hydratase/isomerase family.</text>
</comment>
<dbReference type="SUPFAM" id="SSF51735">
    <property type="entry name" value="NAD(P)-binding Rossmann-fold domains"/>
    <property type="match status" value="1"/>
</dbReference>
<comment type="catalytic activity">
    <reaction evidence="14">
        <text>a (3S)-3-hydroxyacyl-CoA + NAD(+) = a 3-oxoacyl-CoA + NADH + H(+)</text>
        <dbReference type="Rhea" id="RHEA:22432"/>
        <dbReference type="ChEBI" id="CHEBI:15378"/>
        <dbReference type="ChEBI" id="CHEBI:57318"/>
        <dbReference type="ChEBI" id="CHEBI:57540"/>
        <dbReference type="ChEBI" id="CHEBI:57945"/>
        <dbReference type="ChEBI" id="CHEBI:90726"/>
        <dbReference type="EC" id="1.1.1.35"/>
    </reaction>
</comment>
<keyword evidence="9" id="KW-0443">Lipid metabolism</keyword>
<dbReference type="EMBL" id="CP049056">
    <property type="protein sequence ID" value="QIE56327.1"/>
    <property type="molecule type" value="Genomic_DNA"/>
</dbReference>
<dbReference type="PANTHER" id="PTHR23309:SF49">
    <property type="entry name" value="PEROXISOMAL BIFUNCTIONAL ENZYME"/>
    <property type="match status" value="1"/>
</dbReference>
<evidence type="ECO:0000256" key="8">
    <source>
        <dbReference type="ARBA" id="ARBA00023027"/>
    </source>
</evidence>
<dbReference type="Gene3D" id="3.40.50.720">
    <property type="entry name" value="NAD(P)-binding Rossmann-like Domain"/>
    <property type="match status" value="1"/>
</dbReference>
<evidence type="ECO:0000256" key="6">
    <source>
        <dbReference type="ARBA" id="ARBA00022963"/>
    </source>
</evidence>
<proteinExistence type="inferred from homology"/>
<keyword evidence="6" id="KW-0442">Lipid degradation</keyword>
<evidence type="ECO:0000259" key="17">
    <source>
        <dbReference type="Pfam" id="PF02737"/>
    </source>
</evidence>
<dbReference type="FunFam" id="1.10.1040.50:FF:000006">
    <property type="entry name" value="Peroxisomal bifunctional enzyme"/>
    <property type="match status" value="1"/>
</dbReference>
<dbReference type="InterPro" id="IPR029045">
    <property type="entry name" value="ClpP/crotonase-like_dom_sf"/>
</dbReference>
<evidence type="ECO:0000256" key="15">
    <source>
        <dbReference type="RuleBase" id="RU003707"/>
    </source>
</evidence>
<reference evidence="18 19" key="1">
    <citation type="submission" date="2020-02" db="EMBL/GenBank/DDBJ databases">
        <title>complete genome sequence of Rhodobacteraceae bacterium.</title>
        <authorList>
            <person name="Park J."/>
            <person name="Kim Y.-S."/>
            <person name="Kim K.-H."/>
        </authorList>
    </citation>
    <scope>NUCLEOTIDE SEQUENCE [LARGE SCALE GENOMIC DNA]</scope>
    <source>
        <strain evidence="18 19">RR4-56</strain>
    </source>
</reference>
<evidence type="ECO:0000313" key="19">
    <source>
        <dbReference type="Proteomes" id="UP000503336"/>
    </source>
</evidence>
<evidence type="ECO:0000256" key="13">
    <source>
        <dbReference type="ARBA" id="ARBA00023268"/>
    </source>
</evidence>
<dbReference type="InterPro" id="IPR006108">
    <property type="entry name" value="3HC_DH_C"/>
</dbReference>
<dbReference type="GO" id="GO:0070403">
    <property type="term" value="F:NAD+ binding"/>
    <property type="evidence" value="ECO:0007669"/>
    <property type="project" value="InterPro"/>
</dbReference>
<keyword evidence="19" id="KW-1185">Reference proteome</keyword>
<dbReference type="GO" id="GO:0003857">
    <property type="term" value="F:(3S)-3-hydroxyacyl-CoA dehydrogenase (NAD+) activity"/>
    <property type="evidence" value="ECO:0007669"/>
    <property type="project" value="UniProtKB-EC"/>
</dbReference>
<evidence type="ECO:0000256" key="14">
    <source>
        <dbReference type="ARBA" id="ARBA00049556"/>
    </source>
</evidence>
<dbReference type="GO" id="GO:0016853">
    <property type="term" value="F:isomerase activity"/>
    <property type="evidence" value="ECO:0007669"/>
    <property type="project" value="UniProtKB-KW"/>
</dbReference>